<dbReference type="CDD" id="cd07724">
    <property type="entry name" value="POD-like_MBL-fold"/>
    <property type="match status" value="1"/>
</dbReference>
<evidence type="ECO:0000256" key="9">
    <source>
        <dbReference type="ARBA" id="ARBA00023004"/>
    </source>
</evidence>
<gene>
    <name evidence="15" type="ORF">HAND1043_LOCUS26409</name>
</gene>
<evidence type="ECO:0000256" key="6">
    <source>
        <dbReference type="ARBA" id="ARBA00022964"/>
    </source>
</evidence>
<proteinExistence type="inferred from homology"/>
<evidence type="ECO:0000313" key="15">
    <source>
        <dbReference type="EMBL" id="CAD8759895.1"/>
    </source>
</evidence>
<dbReference type="GO" id="GO:0050313">
    <property type="term" value="F:sulfur dioxygenase activity"/>
    <property type="evidence" value="ECO:0007669"/>
    <property type="project" value="UniProtKB-EC"/>
</dbReference>
<dbReference type="EMBL" id="HBFK01043475">
    <property type="protein sequence ID" value="CAD8759895.1"/>
    <property type="molecule type" value="Transcribed_RNA"/>
</dbReference>
<dbReference type="InterPro" id="IPR051682">
    <property type="entry name" value="Mito_Persulfide_Diox"/>
</dbReference>
<comment type="catalytic activity">
    <reaction evidence="11">
        <text>S-sulfanylglutathione + O2 + H2O = sulfite + glutathione + 2 H(+)</text>
        <dbReference type="Rhea" id="RHEA:12981"/>
        <dbReference type="ChEBI" id="CHEBI:15377"/>
        <dbReference type="ChEBI" id="CHEBI:15378"/>
        <dbReference type="ChEBI" id="CHEBI:15379"/>
        <dbReference type="ChEBI" id="CHEBI:17359"/>
        <dbReference type="ChEBI" id="CHEBI:57925"/>
        <dbReference type="ChEBI" id="CHEBI:58905"/>
        <dbReference type="EC" id="1.13.11.18"/>
    </reaction>
</comment>
<evidence type="ECO:0000256" key="13">
    <source>
        <dbReference type="ARBA" id="ARBA00077964"/>
    </source>
</evidence>
<evidence type="ECO:0000256" key="10">
    <source>
        <dbReference type="ARBA" id="ARBA00023128"/>
    </source>
</evidence>
<feature type="domain" description="Metallo-beta-lactamase" evidence="14">
    <location>
        <begin position="18"/>
        <end position="179"/>
    </location>
</feature>
<dbReference type="InterPro" id="IPR036866">
    <property type="entry name" value="RibonucZ/Hydroxyglut_hydro"/>
</dbReference>
<keyword evidence="6" id="KW-0223">Dioxygenase</keyword>
<sequence length="235" mass="25455">MAATKGLIFRQLFEKTSSTYTYLLADEKTREGILIDPVVETAERDAALCKDLGVKLTYAVNTHCHADHVTGTGKLKDLIPGCKSAISTASGAKADEKFDHGKVFTIGSHKLAVRATPGHTDGCVTFVLNDGEACFTGDAVLIRGCGRTDFQAGNSEMLYDKVHEEIFSLPESCVLYPAHDYKGHTSSTVGEEKTLNPRLTKTKAEFVEIMANLGLPYPAQIDRALPLNMVCGIQD</sequence>
<evidence type="ECO:0000259" key="14">
    <source>
        <dbReference type="SMART" id="SM00849"/>
    </source>
</evidence>
<name>A0A6T8PRG9_HEMAN</name>
<dbReference type="EC" id="1.13.11.18" evidence="12"/>
<dbReference type="PANTHER" id="PTHR43084:SF1">
    <property type="entry name" value="PERSULFIDE DIOXYGENASE ETHE1, MITOCHONDRIAL"/>
    <property type="match status" value="1"/>
</dbReference>
<dbReference type="SMART" id="SM00849">
    <property type="entry name" value="Lactamase_B"/>
    <property type="match status" value="1"/>
</dbReference>
<evidence type="ECO:0000256" key="12">
    <source>
        <dbReference type="ARBA" id="ARBA00066686"/>
    </source>
</evidence>
<dbReference type="Pfam" id="PF00753">
    <property type="entry name" value="Lactamase_B"/>
    <property type="match status" value="1"/>
</dbReference>
<dbReference type="InterPro" id="IPR001279">
    <property type="entry name" value="Metallo-B-lactamas"/>
</dbReference>
<comment type="similarity">
    <text evidence="3">Belongs to the metallo-beta-lactamase superfamily. Glyoxalase II family.</text>
</comment>
<protein>
    <recommendedName>
        <fullName evidence="12">persulfide dioxygenase</fullName>
        <ecNumber evidence="12">1.13.11.18</ecNumber>
    </recommendedName>
    <alternativeName>
        <fullName evidence="13">Sulfur dioxygenase ETHE1</fullName>
    </alternativeName>
</protein>
<evidence type="ECO:0000256" key="5">
    <source>
        <dbReference type="ARBA" id="ARBA00022946"/>
    </source>
</evidence>
<evidence type="ECO:0000256" key="11">
    <source>
        <dbReference type="ARBA" id="ARBA00050990"/>
    </source>
</evidence>
<dbReference type="InterPro" id="IPR044528">
    <property type="entry name" value="POD-like_MBL-fold"/>
</dbReference>
<dbReference type="GO" id="GO:0046872">
    <property type="term" value="F:metal ion binding"/>
    <property type="evidence" value="ECO:0007669"/>
    <property type="project" value="UniProtKB-KW"/>
</dbReference>
<keyword evidence="7" id="KW-0007">Acetylation</keyword>
<evidence type="ECO:0000256" key="4">
    <source>
        <dbReference type="ARBA" id="ARBA00022723"/>
    </source>
</evidence>
<dbReference type="FunFam" id="3.60.15.10:FF:000013">
    <property type="entry name" value="Persulfide dioxygenase ETHE1, mitochondrial"/>
    <property type="match status" value="1"/>
</dbReference>
<dbReference type="GO" id="GO:0005739">
    <property type="term" value="C:mitochondrion"/>
    <property type="evidence" value="ECO:0007669"/>
    <property type="project" value="UniProtKB-SubCell"/>
</dbReference>
<evidence type="ECO:0000256" key="3">
    <source>
        <dbReference type="ARBA" id="ARBA00006759"/>
    </source>
</evidence>
<keyword evidence="8" id="KW-0560">Oxidoreductase</keyword>
<dbReference type="AlphaFoldDB" id="A0A6T8PRG9"/>
<evidence type="ECO:0000256" key="1">
    <source>
        <dbReference type="ARBA" id="ARBA00001954"/>
    </source>
</evidence>
<dbReference type="PANTHER" id="PTHR43084">
    <property type="entry name" value="PERSULFIDE DIOXYGENASE ETHE1"/>
    <property type="match status" value="1"/>
</dbReference>
<accession>A0A6T8PRG9</accession>
<comment type="subcellular location">
    <subcellularLocation>
        <location evidence="2">Mitochondrion</location>
    </subcellularLocation>
</comment>
<dbReference type="GO" id="GO:0006749">
    <property type="term" value="P:glutathione metabolic process"/>
    <property type="evidence" value="ECO:0007669"/>
    <property type="project" value="InterPro"/>
</dbReference>
<dbReference type="Gene3D" id="3.60.15.10">
    <property type="entry name" value="Ribonuclease Z/Hydroxyacylglutathione hydrolase-like"/>
    <property type="match status" value="1"/>
</dbReference>
<evidence type="ECO:0000256" key="8">
    <source>
        <dbReference type="ARBA" id="ARBA00023002"/>
    </source>
</evidence>
<evidence type="ECO:0000256" key="7">
    <source>
        <dbReference type="ARBA" id="ARBA00022990"/>
    </source>
</evidence>
<dbReference type="GO" id="GO:0070813">
    <property type="term" value="P:hydrogen sulfide metabolic process"/>
    <property type="evidence" value="ECO:0007669"/>
    <property type="project" value="TreeGrafter"/>
</dbReference>
<keyword evidence="9" id="KW-0408">Iron</keyword>
<evidence type="ECO:0000256" key="2">
    <source>
        <dbReference type="ARBA" id="ARBA00004173"/>
    </source>
</evidence>
<keyword evidence="5" id="KW-0809">Transit peptide</keyword>
<reference evidence="15" key="1">
    <citation type="submission" date="2021-01" db="EMBL/GenBank/DDBJ databases">
        <authorList>
            <person name="Corre E."/>
            <person name="Pelletier E."/>
            <person name="Niang G."/>
            <person name="Scheremetjew M."/>
            <person name="Finn R."/>
            <person name="Kale V."/>
            <person name="Holt S."/>
            <person name="Cochrane G."/>
            <person name="Meng A."/>
            <person name="Brown T."/>
            <person name="Cohen L."/>
        </authorList>
    </citation>
    <scope>NUCLEOTIDE SEQUENCE</scope>
    <source>
        <strain evidence="15">CCMP441</strain>
    </source>
</reference>
<dbReference type="SUPFAM" id="SSF56281">
    <property type="entry name" value="Metallo-hydrolase/oxidoreductase"/>
    <property type="match status" value="1"/>
</dbReference>
<keyword evidence="10" id="KW-0496">Mitochondrion</keyword>
<keyword evidence="4" id="KW-0479">Metal-binding</keyword>
<organism evidence="15">
    <name type="scientific">Hemiselmis andersenii</name>
    <name type="common">Cryptophyte alga</name>
    <dbReference type="NCBI Taxonomy" id="464988"/>
    <lineage>
        <taxon>Eukaryota</taxon>
        <taxon>Cryptophyceae</taxon>
        <taxon>Cryptomonadales</taxon>
        <taxon>Hemiselmidaceae</taxon>
        <taxon>Hemiselmis</taxon>
    </lineage>
</organism>
<comment type="cofactor">
    <cofactor evidence="1">
        <name>Fe(2+)</name>
        <dbReference type="ChEBI" id="CHEBI:29033"/>
    </cofactor>
</comment>